<dbReference type="PANTHER" id="PTHR43221">
    <property type="entry name" value="PROTEASE HTPX"/>
    <property type="match status" value="1"/>
</dbReference>
<feature type="domain" description="Peptidase M48" evidence="13">
    <location>
        <begin position="293"/>
        <end position="472"/>
    </location>
</feature>
<keyword evidence="9 12" id="KW-1133">Transmembrane helix</keyword>
<evidence type="ECO:0000313" key="15">
    <source>
        <dbReference type="Proteomes" id="UP000037201"/>
    </source>
</evidence>
<gene>
    <name evidence="14" type="ORF">OX90_07485</name>
</gene>
<evidence type="ECO:0000256" key="6">
    <source>
        <dbReference type="ARBA" id="ARBA00022723"/>
    </source>
</evidence>
<accession>A0ABR5JRM3</accession>
<protein>
    <submittedName>
        <fullName evidence="14">Peptidase M48</fullName>
    </submittedName>
</protein>
<reference evidence="14 15" key="2">
    <citation type="submission" date="2015-09" db="EMBL/GenBank/DDBJ databases">
        <title>Genome analysis of Pseudomonas syringae pv. porri LMG.</title>
        <authorList>
            <person name="Rombouts S."/>
        </authorList>
    </citation>
    <scope>NUCLEOTIDE SEQUENCE [LARGE SCALE GENOMIC DNA]</scope>
    <source>
        <strain evidence="14 15">LMG 28496</strain>
    </source>
</reference>
<dbReference type="InterPro" id="IPR001915">
    <property type="entry name" value="Peptidase_M48"/>
</dbReference>
<evidence type="ECO:0000256" key="8">
    <source>
        <dbReference type="ARBA" id="ARBA00022833"/>
    </source>
</evidence>
<evidence type="ECO:0000313" key="14">
    <source>
        <dbReference type="EMBL" id="KOP60172.1"/>
    </source>
</evidence>
<keyword evidence="4" id="KW-0645">Protease</keyword>
<evidence type="ECO:0000256" key="5">
    <source>
        <dbReference type="ARBA" id="ARBA00022692"/>
    </source>
</evidence>
<evidence type="ECO:0000256" key="1">
    <source>
        <dbReference type="ARBA" id="ARBA00001947"/>
    </source>
</evidence>
<feature type="transmembrane region" description="Helical" evidence="12">
    <location>
        <begin position="583"/>
        <end position="603"/>
    </location>
</feature>
<keyword evidence="8" id="KW-0862">Zinc</keyword>
<dbReference type="PANTHER" id="PTHR43221:SF1">
    <property type="entry name" value="PROTEASE HTPX"/>
    <property type="match status" value="1"/>
</dbReference>
<evidence type="ECO:0000256" key="2">
    <source>
        <dbReference type="ARBA" id="ARBA00004651"/>
    </source>
</evidence>
<keyword evidence="6" id="KW-0479">Metal-binding</keyword>
<dbReference type="RefSeq" id="WP_053479504.1">
    <property type="nucleotide sequence ID" value="NZ_JTHM01000005.1"/>
</dbReference>
<feature type="transmembrane region" description="Helical" evidence="12">
    <location>
        <begin position="550"/>
        <end position="571"/>
    </location>
</feature>
<sequence>MKIYKLIAVLILLPLGLNLVGVWQLQRSLDNTQRLTEIQADLLHARPSLEKLARSPSALTRTIEIDGENLSISMALSRLEEAQEGLGTVLVLGNVTTWLARAVIVIVLGLLAALGGAVGLAGLKWAGSRALHSRERLLHTFSRVSRVMPFVLVGHIVAMGAAVSAILSFEALGMWHLGRMSAGELKLIIVVMMVVAACLYSIWHMGKQLRVMLRMFEPVAMQVLGRQVTADEAPVLWTYVRELAERLGALSPDHIVLGMAEGFYVTSSDVSLLPSEVVLKGRTLHVPIMYLGLLDAAETSAVIGHELAHFAGEDTEYSLRFLPIYDGIGRSLGVIAETMLVSDLLPRTLLRPAFTLGLYLMESFDHAVNHWSRVRELAADAAGASLAGTAPAASALVRISAIDPLLQERIYAHIARATNPRRGEVFTKDLPDSVLHGLADKAFTLPDEEMAVQLPHPSDTHPSNGERIAALQVAADEAIRNGTRPVVAAQARAAMDHYFTNPQALRTRLTEDFIKHHVANDAEVVTELRARASTVTGDVALHEGALLRGALLSVFLGSLLVLGIFLMVKSLSLPETITDKRNHMLIAGGILTLFMLILLPALLRLCLRADKTALVLTPDHFVFANLKSPVPVHHIADFGLHVAYGTILTLYLEDDAPLPERASRSFSMPNAKVHAKKRQIILMLAQFCCDGKKLKPDELGQLLADYVNAGTARHLLQQRFKQGKR</sequence>
<comment type="caution">
    <text evidence="14">The sequence shown here is derived from an EMBL/GenBank/DDBJ whole genome shotgun (WGS) entry which is preliminary data.</text>
</comment>
<keyword evidence="3" id="KW-1003">Cell membrane</keyword>
<evidence type="ECO:0000256" key="3">
    <source>
        <dbReference type="ARBA" id="ARBA00022475"/>
    </source>
</evidence>
<keyword evidence="10" id="KW-0482">Metalloprotease</keyword>
<dbReference type="Pfam" id="PF01435">
    <property type="entry name" value="Peptidase_M48"/>
    <property type="match status" value="1"/>
</dbReference>
<evidence type="ECO:0000256" key="4">
    <source>
        <dbReference type="ARBA" id="ARBA00022670"/>
    </source>
</evidence>
<proteinExistence type="predicted"/>
<organism evidence="14 15">
    <name type="scientific">Pseudomonas coronafaciens pv. porri</name>
    <dbReference type="NCBI Taxonomy" id="83964"/>
    <lineage>
        <taxon>Bacteria</taxon>
        <taxon>Pseudomonadati</taxon>
        <taxon>Pseudomonadota</taxon>
        <taxon>Gammaproteobacteria</taxon>
        <taxon>Pseudomonadales</taxon>
        <taxon>Pseudomonadaceae</taxon>
        <taxon>Pseudomonas</taxon>
        <taxon>Pseudomonas coronafaciens</taxon>
    </lineage>
</organism>
<comment type="subcellular location">
    <subcellularLocation>
        <location evidence="2">Cell membrane</location>
        <topology evidence="2">Multi-pass membrane protein</topology>
    </subcellularLocation>
</comment>
<keyword evidence="11 12" id="KW-0472">Membrane</keyword>
<name>A0ABR5JRM3_9PSED</name>
<feature type="transmembrane region" description="Helical" evidence="12">
    <location>
        <begin position="147"/>
        <end position="167"/>
    </location>
</feature>
<evidence type="ECO:0000259" key="13">
    <source>
        <dbReference type="Pfam" id="PF01435"/>
    </source>
</evidence>
<dbReference type="EMBL" id="JUEU01000075">
    <property type="protein sequence ID" value="KOP60172.1"/>
    <property type="molecule type" value="Genomic_DNA"/>
</dbReference>
<feature type="transmembrane region" description="Helical" evidence="12">
    <location>
        <begin position="98"/>
        <end position="126"/>
    </location>
</feature>
<evidence type="ECO:0000256" key="11">
    <source>
        <dbReference type="ARBA" id="ARBA00023136"/>
    </source>
</evidence>
<keyword evidence="7" id="KW-0378">Hydrolase</keyword>
<evidence type="ECO:0000256" key="9">
    <source>
        <dbReference type="ARBA" id="ARBA00022989"/>
    </source>
</evidence>
<evidence type="ECO:0000256" key="7">
    <source>
        <dbReference type="ARBA" id="ARBA00022801"/>
    </source>
</evidence>
<evidence type="ECO:0000256" key="10">
    <source>
        <dbReference type="ARBA" id="ARBA00023049"/>
    </source>
</evidence>
<dbReference type="Proteomes" id="UP000037201">
    <property type="component" value="Unassembled WGS sequence"/>
</dbReference>
<dbReference type="InterPro" id="IPR050083">
    <property type="entry name" value="HtpX_protease"/>
</dbReference>
<dbReference type="CDD" id="cd07328">
    <property type="entry name" value="M48_Ste24p_like"/>
    <property type="match status" value="1"/>
</dbReference>
<keyword evidence="5 12" id="KW-0812">Transmembrane</keyword>
<reference evidence="14 15" key="1">
    <citation type="submission" date="2014-12" db="EMBL/GenBank/DDBJ databases">
        <authorList>
            <person name="Baeyen S."/>
        </authorList>
    </citation>
    <scope>NUCLEOTIDE SEQUENCE [LARGE SCALE GENOMIC DNA]</scope>
    <source>
        <strain evidence="14 15">LMG 28496</strain>
    </source>
</reference>
<feature type="transmembrane region" description="Helical" evidence="12">
    <location>
        <begin position="187"/>
        <end position="206"/>
    </location>
</feature>
<keyword evidence="15" id="KW-1185">Reference proteome</keyword>
<comment type="cofactor">
    <cofactor evidence="1">
        <name>Zn(2+)</name>
        <dbReference type="ChEBI" id="CHEBI:29105"/>
    </cofactor>
</comment>
<evidence type="ECO:0000256" key="12">
    <source>
        <dbReference type="SAM" id="Phobius"/>
    </source>
</evidence>